<accession>A0A976AA71</accession>
<dbReference type="AlphaFoldDB" id="A0A976AA71"/>
<evidence type="ECO:0000313" key="2">
    <source>
        <dbReference type="Proteomes" id="UP000257016"/>
    </source>
</evidence>
<reference evidence="1 2" key="1">
    <citation type="submission" date="2018-01" db="EMBL/GenBank/DDBJ databases">
        <authorList>
            <person name="Clerissi C."/>
        </authorList>
    </citation>
    <scope>NUCLEOTIDE SEQUENCE [LARGE SCALE GENOMIC DNA]</scope>
    <source>
        <strain evidence="1">Cupriavidus taiwanensis LMG 19430</strain>
    </source>
</reference>
<gene>
    <name evidence="1" type="ORF">CBM2586_B130500</name>
</gene>
<name>A0A976AA71_9BURK</name>
<dbReference type="Proteomes" id="UP000257016">
    <property type="component" value="Unassembled WGS sequence"/>
</dbReference>
<dbReference type="EMBL" id="OFSN01000019">
    <property type="protein sequence ID" value="SOY71780.1"/>
    <property type="molecule type" value="Genomic_DNA"/>
</dbReference>
<sequence>MEYLDLSYDVQFASRPSLPWLPWVGKDFAHSAVKTMVLGESVYEWNPAKGSAGKLFAEPSGLRVLHRSCSMDFKRESKYVRNIERAIFQATRPKPEQKSRFWTSVVYHDLVLDLLASRRHRPKPEQFNDGWREVFDLWGILGIEQCLVYGVQSADELKVACEARGLPCTVKKLKTKVGQCAPRYGTVTVNGREVRLLFVRHPSRCFSWRKWGPIIRGQLSVDFLATGPALAVSASSA</sequence>
<organism evidence="1 2">
    <name type="scientific">Cupriavidus taiwanensis</name>
    <dbReference type="NCBI Taxonomy" id="164546"/>
    <lineage>
        <taxon>Bacteria</taxon>
        <taxon>Pseudomonadati</taxon>
        <taxon>Pseudomonadota</taxon>
        <taxon>Betaproteobacteria</taxon>
        <taxon>Burkholderiales</taxon>
        <taxon>Burkholderiaceae</taxon>
        <taxon>Cupriavidus</taxon>
    </lineage>
</organism>
<evidence type="ECO:0000313" key="1">
    <source>
        <dbReference type="EMBL" id="SOY71780.1"/>
    </source>
</evidence>
<comment type="caution">
    <text evidence="1">The sequence shown here is derived from an EMBL/GenBank/DDBJ whole genome shotgun (WGS) entry which is preliminary data.</text>
</comment>
<proteinExistence type="predicted"/>
<protein>
    <submittedName>
        <fullName evidence="1">Uncharacterized protein</fullName>
    </submittedName>
</protein>